<protein>
    <submittedName>
        <fullName evidence="1">Uncharacterized protein</fullName>
    </submittedName>
</protein>
<name>A0ABD3CAE1_9LAMI</name>
<organism evidence="1 2">
    <name type="scientific">Castilleja foliolosa</name>
    <dbReference type="NCBI Taxonomy" id="1961234"/>
    <lineage>
        <taxon>Eukaryota</taxon>
        <taxon>Viridiplantae</taxon>
        <taxon>Streptophyta</taxon>
        <taxon>Embryophyta</taxon>
        <taxon>Tracheophyta</taxon>
        <taxon>Spermatophyta</taxon>
        <taxon>Magnoliopsida</taxon>
        <taxon>eudicotyledons</taxon>
        <taxon>Gunneridae</taxon>
        <taxon>Pentapetalae</taxon>
        <taxon>asterids</taxon>
        <taxon>lamiids</taxon>
        <taxon>Lamiales</taxon>
        <taxon>Orobanchaceae</taxon>
        <taxon>Pedicularideae</taxon>
        <taxon>Castillejinae</taxon>
        <taxon>Castilleja</taxon>
    </lineage>
</organism>
<proteinExistence type="predicted"/>
<evidence type="ECO:0000313" key="2">
    <source>
        <dbReference type="Proteomes" id="UP001632038"/>
    </source>
</evidence>
<gene>
    <name evidence="1" type="ORF">CASFOL_029338</name>
</gene>
<keyword evidence="2" id="KW-1185">Reference proteome</keyword>
<dbReference type="AlphaFoldDB" id="A0ABD3CAE1"/>
<reference evidence="2" key="1">
    <citation type="journal article" date="2024" name="IScience">
        <title>Strigolactones Initiate the Formation of Haustorium-like Structures in Castilleja.</title>
        <authorList>
            <person name="Buerger M."/>
            <person name="Peterson D."/>
            <person name="Chory J."/>
        </authorList>
    </citation>
    <scope>NUCLEOTIDE SEQUENCE [LARGE SCALE GENOMIC DNA]</scope>
</reference>
<comment type="caution">
    <text evidence="1">The sequence shown here is derived from an EMBL/GenBank/DDBJ whole genome shotgun (WGS) entry which is preliminary data.</text>
</comment>
<sequence>MIELTVSYEVPQLLTPVASLDVKWIGKVSKVCKEIFTDGKHTGGCDATNNVHNNQGNLVTLFTEGLISLPPYEGKSVLELGADIGRFTDELDKKANKEGVFVMSGQETRQARRLDLALSCNR</sequence>
<accession>A0ABD3CAE1</accession>
<evidence type="ECO:0000313" key="1">
    <source>
        <dbReference type="EMBL" id="KAL3626766.1"/>
    </source>
</evidence>
<dbReference type="Proteomes" id="UP001632038">
    <property type="component" value="Unassembled WGS sequence"/>
</dbReference>
<dbReference type="EMBL" id="JAVIJP010000044">
    <property type="protein sequence ID" value="KAL3626766.1"/>
    <property type="molecule type" value="Genomic_DNA"/>
</dbReference>